<keyword evidence="3" id="KW-1185">Reference proteome</keyword>
<dbReference type="Proteomes" id="UP000700596">
    <property type="component" value="Unassembled WGS sequence"/>
</dbReference>
<proteinExistence type="predicted"/>
<name>A0A9P9DFB1_9PLEO</name>
<feature type="region of interest" description="Disordered" evidence="1">
    <location>
        <begin position="273"/>
        <end position="292"/>
    </location>
</feature>
<dbReference type="AlphaFoldDB" id="A0A9P9DFB1"/>
<reference evidence="2" key="1">
    <citation type="journal article" date="2021" name="Nat. Commun.">
        <title>Genetic determinants of endophytism in the Arabidopsis root mycobiome.</title>
        <authorList>
            <person name="Mesny F."/>
            <person name="Miyauchi S."/>
            <person name="Thiergart T."/>
            <person name="Pickel B."/>
            <person name="Atanasova L."/>
            <person name="Karlsson M."/>
            <person name="Huettel B."/>
            <person name="Barry K.W."/>
            <person name="Haridas S."/>
            <person name="Chen C."/>
            <person name="Bauer D."/>
            <person name="Andreopoulos W."/>
            <person name="Pangilinan J."/>
            <person name="LaButti K."/>
            <person name="Riley R."/>
            <person name="Lipzen A."/>
            <person name="Clum A."/>
            <person name="Drula E."/>
            <person name="Henrissat B."/>
            <person name="Kohler A."/>
            <person name="Grigoriev I.V."/>
            <person name="Martin F.M."/>
            <person name="Hacquard S."/>
        </authorList>
    </citation>
    <scope>NUCLEOTIDE SEQUENCE</scope>
    <source>
        <strain evidence="2">MPI-CAGE-CH-0243</strain>
    </source>
</reference>
<organism evidence="2 3">
    <name type="scientific">Dendryphion nanum</name>
    <dbReference type="NCBI Taxonomy" id="256645"/>
    <lineage>
        <taxon>Eukaryota</taxon>
        <taxon>Fungi</taxon>
        <taxon>Dikarya</taxon>
        <taxon>Ascomycota</taxon>
        <taxon>Pezizomycotina</taxon>
        <taxon>Dothideomycetes</taxon>
        <taxon>Pleosporomycetidae</taxon>
        <taxon>Pleosporales</taxon>
        <taxon>Torulaceae</taxon>
        <taxon>Dendryphion</taxon>
    </lineage>
</organism>
<sequence>MLDGFQSNHTSDWNGQVGSNIDRKAVNCTRLKINSPRLFPTLQSLDVVQALPSQRGNGDLLHNLASLHRDAVYDAVTESTPRPRPTSTIPRTPWLCSTGSFANSSERRIYVDKVLKEELGPMYVDVPGFSEAFFGEVAGLHPAAQAVLDKCKEGDDSLLQKSVWRGWLDEAKESDVLNWLAQLIPQRSNFAEEHRLVSGPRRRSLAQPYQPTKGSSAHRKLNIGFVDDPSACRHSRSIGLSTIYRLILLAPVFHTEMDAVVMGGSAASNRMAAVTEPQPPQHQHTALSLNST</sequence>
<gene>
    <name evidence="2" type="ORF">B0J11DRAFT_533966</name>
</gene>
<dbReference type="PANTHER" id="PTHR38248">
    <property type="entry name" value="FUNK1 6"/>
    <property type="match status" value="1"/>
</dbReference>
<feature type="compositionally biased region" description="Polar residues" evidence="1">
    <location>
        <begin position="281"/>
        <end position="292"/>
    </location>
</feature>
<evidence type="ECO:0000313" key="3">
    <source>
        <dbReference type="Proteomes" id="UP000700596"/>
    </source>
</evidence>
<dbReference type="PANTHER" id="PTHR38248:SF2">
    <property type="entry name" value="FUNK1 11"/>
    <property type="match status" value="1"/>
</dbReference>
<evidence type="ECO:0000313" key="2">
    <source>
        <dbReference type="EMBL" id="KAH7119520.1"/>
    </source>
</evidence>
<evidence type="ECO:0000256" key="1">
    <source>
        <dbReference type="SAM" id="MobiDB-lite"/>
    </source>
</evidence>
<comment type="caution">
    <text evidence="2">The sequence shown here is derived from an EMBL/GenBank/DDBJ whole genome shotgun (WGS) entry which is preliminary data.</text>
</comment>
<protein>
    <submittedName>
        <fullName evidence="2">Uncharacterized protein</fullName>
    </submittedName>
</protein>
<accession>A0A9P9DFB1</accession>
<dbReference type="EMBL" id="JAGMWT010000011">
    <property type="protein sequence ID" value="KAH7119520.1"/>
    <property type="molecule type" value="Genomic_DNA"/>
</dbReference>
<dbReference type="OrthoDB" id="5412283at2759"/>